<name>A0ABN9S375_9DINO</name>
<gene>
    <name evidence="1" type="ORF">PCOR1329_LOCUS26146</name>
</gene>
<keyword evidence="2" id="KW-1185">Reference proteome</keyword>
<reference evidence="1" key="1">
    <citation type="submission" date="2023-10" db="EMBL/GenBank/DDBJ databases">
        <authorList>
            <person name="Chen Y."/>
            <person name="Shah S."/>
            <person name="Dougan E. K."/>
            <person name="Thang M."/>
            <person name="Chan C."/>
        </authorList>
    </citation>
    <scope>NUCLEOTIDE SEQUENCE [LARGE SCALE GENOMIC DNA]</scope>
</reference>
<evidence type="ECO:0000313" key="1">
    <source>
        <dbReference type="EMBL" id="CAK0826213.1"/>
    </source>
</evidence>
<sequence length="177" mass="19568">MEWERQRQKGALANAAIEKDKQLIAKDLEIAKLREQVLAAKAPTSGLEAERAAIKSRIIGSKPHSAQMHHFTTRIDELAKSSFQQEKALATLEAQKVELEPKIESVQKSIKGLTTDIAELEHQRFQVSVQLPTPLPEAYTLKTMVPALDLPVDKLGKLFESAGADTNLLNQATACFE</sequence>
<proteinExistence type="predicted"/>
<feature type="non-terminal residue" evidence="1">
    <location>
        <position position="177"/>
    </location>
</feature>
<evidence type="ECO:0000313" key="2">
    <source>
        <dbReference type="Proteomes" id="UP001189429"/>
    </source>
</evidence>
<organism evidence="1 2">
    <name type="scientific">Prorocentrum cordatum</name>
    <dbReference type="NCBI Taxonomy" id="2364126"/>
    <lineage>
        <taxon>Eukaryota</taxon>
        <taxon>Sar</taxon>
        <taxon>Alveolata</taxon>
        <taxon>Dinophyceae</taxon>
        <taxon>Prorocentrales</taxon>
        <taxon>Prorocentraceae</taxon>
        <taxon>Prorocentrum</taxon>
    </lineage>
</organism>
<dbReference type="Proteomes" id="UP001189429">
    <property type="component" value="Unassembled WGS sequence"/>
</dbReference>
<dbReference type="EMBL" id="CAUYUJ010009238">
    <property type="protein sequence ID" value="CAK0826213.1"/>
    <property type="molecule type" value="Genomic_DNA"/>
</dbReference>
<accession>A0ABN9S375</accession>
<protein>
    <submittedName>
        <fullName evidence="1">Uncharacterized protein</fullName>
    </submittedName>
</protein>
<comment type="caution">
    <text evidence="1">The sequence shown here is derived from an EMBL/GenBank/DDBJ whole genome shotgun (WGS) entry which is preliminary data.</text>
</comment>